<gene>
    <name evidence="2" type="ORF">EDD32_0968</name>
</gene>
<keyword evidence="1" id="KW-0812">Transmembrane</keyword>
<dbReference type="Proteomes" id="UP000280726">
    <property type="component" value="Unassembled WGS sequence"/>
</dbReference>
<evidence type="ECO:0000313" key="3">
    <source>
        <dbReference type="Proteomes" id="UP000280726"/>
    </source>
</evidence>
<keyword evidence="1" id="KW-1133">Transmembrane helix</keyword>
<feature type="transmembrane region" description="Helical" evidence="1">
    <location>
        <begin position="33"/>
        <end position="55"/>
    </location>
</feature>
<keyword evidence="3" id="KW-1185">Reference proteome</keyword>
<evidence type="ECO:0000313" key="2">
    <source>
        <dbReference type="EMBL" id="RPF26523.1"/>
    </source>
</evidence>
<dbReference type="EMBL" id="RKRA01000001">
    <property type="protein sequence ID" value="RPF26523.1"/>
    <property type="molecule type" value="Genomic_DNA"/>
</dbReference>
<proteinExistence type="predicted"/>
<comment type="caution">
    <text evidence="2">The sequence shown here is derived from an EMBL/GenBank/DDBJ whole genome shotgun (WGS) entry which is preliminary data.</text>
</comment>
<reference evidence="2 3" key="1">
    <citation type="submission" date="2018-11" db="EMBL/GenBank/DDBJ databases">
        <title>Sequencing the genomes of 1000 actinobacteria strains.</title>
        <authorList>
            <person name="Klenk H.-P."/>
        </authorList>
    </citation>
    <scope>NUCLEOTIDE SEQUENCE [LARGE SCALE GENOMIC DNA]</scope>
    <source>
        <strain evidence="2 3">DSM 14418</strain>
    </source>
</reference>
<organism evidence="2 3">
    <name type="scientific">Georgenia muralis</name>
    <dbReference type="NCBI Taxonomy" id="154117"/>
    <lineage>
        <taxon>Bacteria</taxon>
        <taxon>Bacillati</taxon>
        <taxon>Actinomycetota</taxon>
        <taxon>Actinomycetes</taxon>
        <taxon>Micrococcales</taxon>
        <taxon>Bogoriellaceae</taxon>
        <taxon>Georgenia</taxon>
    </lineage>
</organism>
<keyword evidence="1" id="KW-0472">Membrane</keyword>
<sequence>MYRSSVFGRPTAVWGLVAASLMAVPSNFGTVGLVFAMASLVPWAVFAVLVARRLLELARPPSSRPIGR</sequence>
<protein>
    <submittedName>
        <fullName evidence="2">Uncharacterized protein</fullName>
    </submittedName>
</protein>
<name>A0A3N4Z1X7_9MICO</name>
<dbReference type="AlphaFoldDB" id="A0A3N4Z1X7"/>
<accession>A0A3N4Z1X7</accession>
<evidence type="ECO:0000256" key="1">
    <source>
        <dbReference type="SAM" id="Phobius"/>
    </source>
</evidence>